<dbReference type="OrthoDB" id="6159137at2759"/>
<gene>
    <name evidence="2" type="ORF">PXEA_LOCUS21655</name>
</gene>
<dbReference type="Proteomes" id="UP000784294">
    <property type="component" value="Unassembled WGS sequence"/>
</dbReference>
<keyword evidence="3" id="KW-1185">Reference proteome</keyword>
<reference evidence="2" key="1">
    <citation type="submission" date="2018-11" db="EMBL/GenBank/DDBJ databases">
        <authorList>
            <consortium name="Pathogen Informatics"/>
        </authorList>
    </citation>
    <scope>NUCLEOTIDE SEQUENCE</scope>
</reference>
<sequence length="195" mass="22445">MDIDVNELRNALSELAWPYSGHKRSRSPSSSRSSVRHSRSSPRPHSFRSPKHDRQHRNSKNRSRSRSPFQKFSSSSLPSSTQSSRPHDRSEHTLISYPSNFNPERGLSQIEDQSLGRFAVNNSLSLERGEHSECQVTDLYHTQRSLNSPLTSLKITKTEDTYSSESCKEGKMQWPWIRLVRHIITGEFKGYAFAR</sequence>
<evidence type="ECO:0000256" key="1">
    <source>
        <dbReference type="SAM" id="MobiDB-lite"/>
    </source>
</evidence>
<dbReference type="EMBL" id="CAAALY010093213">
    <property type="protein sequence ID" value="VEL28215.1"/>
    <property type="molecule type" value="Genomic_DNA"/>
</dbReference>
<dbReference type="AlphaFoldDB" id="A0A3S5ANP2"/>
<feature type="region of interest" description="Disordered" evidence="1">
    <location>
        <begin position="14"/>
        <end position="105"/>
    </location>
</feature>
<evidence type="ECO:0000313" key="3">
    <source>
        <dbReference type="Proteomes" id="UP000784294"/>
    </source>
</evidence>
<feature type="compositionally biased region" description="Basic residues" evidence="1">
    <location>
        <begin position="34"/>
        <end position="65"/>
    </location>
</feature>
<organism evidence="2 3">
    <name type="scientific">Protopolystoma xenopodis</name>
    <dbReference type="NCBI Taxonomy" id="117903"/>
    <lineage>
        <taxon>Eukaryota</taxon>
        <taxon>Metazoa</taxon>
        <taxon>Spiralia</taxon>
        <taxon>Lophotrochozoa</taxon>
        <taxon>Platyhelminthes</taxon>
        <taxon>Monogenea</taxon>
        <taxon>Polyopisthocotylea</taxon>
        <taxon>Polystomatidea</taxon>
        <taxon>Polystomatidae</taxon>
        <taxon>Protopolystoma</taxon>
    </lineage>
</organism>
<comment type="caution">
    <text evidence="2">The sequence shown here is derived from an EMBL/GenBank/DDBJ whole genome shotgun (WGS) entry which is preliminary data.</text>
</comment>
<name>A0A3S5ANP2_9PLAT</name>
<evidence type="ECO:0000313" key="2">
    <source>
        <dbReference type="EMBL" id="VEL28215.1"/>
    </source>
</evidence>
<feature type="compositionally biased region" description="Low complexity" evidence="1">
    <location>
        <begin position="66"/>
        <end position="84"/>
    </location>
</feature>
<proteinExistence type="predicted"/>
<protein>
    <submittedName>
        <fullName evidence="2">Uncharacterized protein</fullName>
    </submittedName>
</protein>
<accession>A0A3S5ANP2</accession>